<reference evidence="1 2" key="1">
    <citation type="submission" date="2021-04" db="EMBL/GenBank/DDBJ databases">
        <authorList>
            <person name="Bliznina A."/>
        </authorList>
    </citation>
    <scope>NUCLEOTIDE SEQUENCE [LARGE SCALE GENOMIC DNA]</scope>
</reference>
<name>A0ABN7S7D9_OIKDI</name>
<dbReference type="InterPro" id="IPR016187">
    <property type="entry name" value="CTDL_fold"/>
</dbReference>
<dbReference type="EMBL" id="OU015568">
    <property type="protein sequence ID" value="CAG5091619.1"/>
    <property type="molecule type" value="Genomic_DNA"/>
</dbReference>
<sequence>MNESPQLIEIRSTEAGDENRPRKILFDFIELTIYSDTLSLPRANLSDEKWADFADKTPVFQYNQMYLLIGDERIQAFQNPSKTGSFIFKSSSGKIVTSLMTLEFHSKHLKLSKLSVNWLECEITGKLNPSITSGTIVNPAGSTHPICYRYSGEDSFDENSYTGEHWNEAILPGFFNPVADSHPDRKYNFVVVKKSSGDFSNFAEVQNACSQFGMSLVYPYNAAANAFWLDRLNEQQSSLPGLRLMIGLIYTLFSTSSGALVPSESALPITDDANDPNGYVNFEGLSYQQAFTQMKTNGKQFIMDSSTGQWVAFASVPAGMDATFCFKTEEITTTCSDSFCDNIDVGQYECSCPDDGSTLVTELGVDKCVDPTPPCDVDDPCVPPAVCRNVFDSSFCECPGEGVTEFLSSDGISCESIDPCSSGLHLCEHPSLQCVPTDIDGEYTCENTFECPCDMDCLKPQCLDLADCSGLGSVTWCPEIDCTEIGTYKGQYRCPVGKGGLCAKPDDCEFDCSTIGPGWKCLKEKCQAYGDCSFECLRIEDKGCQEGRDCKNIQDCCPVCGKHSGMDKY</sequence>
<gene>
    <name evidence="1" type="ORF">OKIOD_LOCUS4724</name>
</gene>
<protein>
    <submittedName>
        <fullName evidence="1">Oidioi.mRNA.OKI2018_I69.PAR.g13166.t1.cds</fullName>
    </submittedName>
</protein>
<keyword evidence="2" id="KW-1185">Reference proteome</keyword>
<organism evidence="1 2">
    <name type="scientific">Oikopleura dioica</name>
    <name type="common">Tunicate</name>
    <dbReference type="NCBI Taxonomy" id="34765"/>
    <lineage>
        <taxon>Eukaryota</taxon>
        <taxon>Metazoa</taxon>
        <taxon>Chordata</taxon>
        <taxon>Tunicata</taxon>
        <taxon>Appendicularia</taxon>
        <taxon>Copelata</taxon>
        <taxon>Oikopleuridae</taxon>
        <taxon>Oikopleura</taxon>
    </lineage>
</organism>
<evidence type="ECO:0000313" key="1">
    <source>
        <dbReference type="EMBL" id="CAG5091619.1"/>
    </source>
</evidence>
<dbReference type="Proteomes" id="UP001158576">
    <property type="component" value="Chromosome PAR"/>
</dbReference>
<dbReference type="SUPFAM" id="SSF56436">
    <property type="entry name" value="C-type lectin-like"/>
    <property type="match status" value="1"/>
</dbReference>
<evidence type="ECO:0000313" key="2">
    <source>
        <dbReference type="Proteomes" id="UP001158576"/>
    </source>
</evidence>
<accession>A0ABN7S7D9</accession>
<proteinExistence type="predicted"/>